<evidence type="ECO:0000313" key="2">
    <source>
        <dbReference type="EMBL" id="KAK9869485.1"/>
    </source>
</evidence>
<dbReference type="GO" id="GO:0000245">
    <property type="term" value="P:spliceosomal complex assembly"/>
    <property type="evidence" value="ECO:0007669"/>
    <property type="project" value="InterPro"/>
</dbReference>
<dbReference type="PANTHER" id="PTHR14710">
    <property type="entry name" value="GEM-ASSOCIATED PROTEIN 6"/>
    <property type="match status" value="1"/>
</dbReference>
<accession>A0AAW1TIP3</accession>
<gene>
    <name evidence="2" type="ORF">WA026_003239</name>
</gene>
<evidence type="ECO:0000259" key="1">
    <source>
        <dbReference type="PROSITE" id="PS52001"/>
    </source>
</evidence>
<dbReference type="GO" id="GO:0032797">
    <property type="term" value="C:SMN complex"/>
    <property type="evidence" value="ECO:0007669"/>
    <property type="project" value="TreeGrafter"/>
</dbReference>
<reference evidence="2 3" key="1">
    <citation type="submission" date="2023-03" db="EMBL/GenBank/DDBJ databases">
        <title>Genome insight into feeding habits of ladybird beetles.</title>
        <authorList>
            <person name="Li H.-S."/>
            <person name="Huang Y.-H."/>
            <person name="Pang H."/>
        </authorList>
    </citation>
    <scope>NUCLEOTIDE SEQUENCE [LARGE SCALE GENOMIC DNA]</scope>
    <source>
        <strain evidence="2">SYSU_2023b</strain>
        <tissue evidence="2">Whole body</tissue>
    </source>
</reference>
<dbReference type="Proteomes" id="UP001431783">
    <property type="component" value="Unassembled WGS sequence"/>
</dbReference>
<organism evidence="2 3">
    <name type="scientific">Henosepilachna vigintioctopunctata</name>
    <dbReference type="NCBI Taxonomy" id="420089"/>
    <lineage>
        <taxon>Eukaryota</taxon>
        <taxon>Metazoa</taxon>
        <taxon>Ecdysozoa</taxon>
        <taxon>Arthropoda</taxon>
        <taxon>Hexapoda</taxon>
        <taxon>Insecta</taxon>
        <taxon>Pterygota</taxon>
        <taxon>Neoptera</taxon>
        <taxon>Endopterygota</taxon>
        <taxon>Coleoptera</taxon>
        <taxon>Polyphaga</taxon>
        <taxon>Cucujiformia</taxon>
        <taxon>Coccinelloidea</taxon>
        <taxon>Coccinellidae</taxon>
        <taxon>Epilachninae</taxon>
        <taxon>Epilachnini</taxon>
        <taxon>Henosepilachna</taxon>
    </lineage>
</organism>
<dbReference type="InterPro" id="IPR047574">
    <property type="entry name" value="AD"/>
</dbReference>
<keyword evidence="3" id="KW-1185">Reference proteome</keyword>
<dbReference type="InterPro" id="IPR046856">
    <property type="entry name" value="Gemin6_C"/>
</dbReference>
<dbReference type="Gene3D" id="2.30.30.100">
    <property type="match status" value="1"/>
</dbReference>
<name>A0AAW1TIP3_9CUCU</name>
<sequence>MDDDFECIKDDVFFQKSLIGKRVKIKTADNVFFEGIVYVIDPVYKTVILCDNEKIRLFVYLSIECLEVLSEEVIEPSFLLEPKQNDIGDWKNIKERRERLCKWLKHMLINVKEEGEVLKVEEYLIIGPPYTQETCYCDNTIILERIRNILNMMPDEFQ</sequence>
<proteinExistence type="predicted"/>
<comment type="caution">
    <text evidence="2">The sequence shown here is derived from an EMBL/GenBank/DDBJ whole genome shotgun (WGS) entry which is preliminary data.</text>
</comment>
<dbReference type="GO" id="GO:0005634">
    <property type="term" value="C:nucleus"/>
    <property type="evidence" value="ECO:0007669"/>
    <property type="project" value="InterPro"/>
</dbReference>
<feature type="domain" description="AD" evidence="1">
    <location>
        <begin position="59"/>
        <end position="158"/>
    </location>
</feature>
<dbReference type="GO" id="GO:0000387">
    <property type="term" value="P:spliceosomal snRNP assembly"/>
    <property type="evidence" value="ECO:0007669"/>
    <property type="project" value="TreeGrafter"/>
</dbReference>
<dbReference type="InterPro" id="IPR009422">
    <property type="entry name" value="Gemin6"/>
</dbReference>
<dbReference type="Pfam" id="PF20417">
    <property type="entry name" value="Gemin6_C"/>
    <property type="match status" value="1"/>
</dbReference>
<protein>
    <recommendedName>
        <fullName evidence="1">AD domain-containing protein</fullName>
    </recommendedName>
</protein>
<dbReference type="AlphaFoldDB" id="A0AAW1TIP3"/>
<dbReference type="EMBL" id="JARQZJ010000001">
    <property type="protein sequence ID" value="KAK9869485.1"/>
    <property type="molecule type" value="Genomic_DNA"/>
</dbReference>
<evidence type="ECO:0000313" key="3">
    <source>
        <dbReference type="Proteomes" id="UP001431783"/>
    </source>
</evidence>
<dbReference type="PROSITE" id="PS52001">
    <property type="entry name" value="AD"/>
    <property type="match status" value="1"/>
</dbReference>
<dbReference type="PANTHER" id="PTHR14710:SF2">
    <property type="entry name" value="GEM-ASSOCIATED PROTEIN 6"/>
    <property type="match status" value="1"/>
</dbReference>